<dbReference type="RefSeq" id="WP_095902094.1">
    <property type="nucleotide sequence ID" value="NZ_CP022383.1"/>
</dbReference>
<accession>A0A250F7Z2</accession>
<proteinExistence type="predicted"/>
<dbReference type="EMBL" id="CP022383">
    <property type="protein sequence ID" value="ATA80345.1"/>
    <property type="molecule type" value="Genomic_DNA"/>
</dbReference>
<evidence type="ECO:0000313" key="2">
    <source>
        <dbReference type="Proteomes" id="UP000217334"/>
    </source>
</evidence>
<evidence type="ECO:0000313" key="1">
    <source>
        <dbReference type="EMBL" id="ATA80345.1"/>
    </source>
</evidence>
<protein>
    <recommendedName>
        <fullName evidence="3">Phage baseplate protein</fullName>
    </recommendedName>
</protein>
<dbReference type="Proteomes" id="UP000217334">
    <property type="component" value="Chromosome"/>
</dbReference>
<reference evidence="2" key="1">
    <citation type="submission" date="2017-06" db="EMBL/GenBank/DDBJ databases">
        <title>Capnocytophaga spp. assemblies.</title>
        <authorList>
            <person name="Gulvik C.A."/>
        </authorList>
    </citation>
    <scope>NUCLEOTIDE SEQUENCE [LARGE SCALE GENOMIC DNA]</scope>
    <source>
        <strain evidence="2">H4486</strain>
    </source>
</reference>
<organism evidence="1 2">
    <name type="scientific">Capnocytophaga sputigena</name>
    <dbReference type="NCBI Taxonomy" id="1019"/>
    <lineage>
        <taxon>Bacteria</taxon>
        <taxon>Pseudomonadati</taxon>
        <taxon>Bacteroidota</taxon>
        <taxon>Flavobacteriia</taxon>
        <taxon>Flavobacteriales</taxon>
        <taxon>Flavobacteriaceae</taxon>
        <taxon>Capnocytophaga</taxon>
    </lineage>
</organism>
<gene>
    <name evidence="1" type="ORF">CGC59_11960</name>
</gene>
<evidence type="ECO:0008006" key="3">
    <source>
        <dbReference type="Google" id="ProtNLM"/>
    </source>
</evidence>
<dbReference type="AlphaFoldDB" id="A0A250F7Z2"/>
<name>A0A250F7Z2_CAPSP</name>
<sequence length="162" mass="17762">MEQALTTAITTLNHRKKQVTSVGVVSRIEGNTCEVEREDLPLLLDVRLNAVQGVFENCLNIVPKIGSQVLCLEVEGEPSETCIVGYTEIDSIEVKIDGAVVKIAKGKIQIKNNFANLKQLLSEWLTELKTVVIQTPAGVGNFSPNNVAKFSELESKINQLLE</sequence>